<protein>
    <submittedName>
        <fullName evidence="1">Uncharacterized protein</fullName>
    </submittedName>
</protein>
<dbReference type="EMBL" id="JACTNZ010000012">
    <property type="protein sequence ID" value="KAG5522270.1"/>
    <property type="molecule type" value="Genomic_DNA"/>
</dbReference>
<reference evidence="1" key="1">
    <citation type="submission" date="2020-08" db="EMBL/GenBank/DDBJ databases">
        <title>Plant Genome Project.</title>
        <authorList>
            <person name="Zhang R.-G."/>
        </authorList>
    </citation>
    <scope>NUCLEOTIDE SEQUENCE</scope>
    <source>
        <strain evidence="1">WSP0</strain>
        <tissue evidence="1">Leaf</tissue>
    </source>
</reference>
<sequence length="338" mass="38975">MQTSLFLFISFYPSPDRSVPGDSVSAQFGSPARITAIIMPVTEEICLTKKEQNYGNQSTGNNKVFYQQIFPYVVFYKIHINARPRFIEIARFYQIEVEVVWLFGLLLSGGLLKAIRVRRVMSVAIIISSRLKRKKNAALPYPREDGRMIYNAYNTFMHRYAPQLILGGDLEWESEDNLGVSLDVIVHNSFMCRSIAGVGCCWYLAHIAVHHLTGLMVCFAIRLDTVYSRFRKYNLGFIKEDDLQSACFPLTLQHRIHVARFVYMCGSHRFNAKEFERRLSPTIDDLNLDNISISMGSRTWTLLCEHPSENPVFCEFIELLDLQCTNYITMLADHAQYF</sequence>
<dbReference type="Proteomes" id="UP000823749">
    <property type="component" value="Chromosome 12"/>
</dbReference>
<proteinExistence type="predicted"/>
<dbReference type="AlphaFoldDB" id="A0AAV6I6P4"/>
<gene>
    <name evidence="1" type="ORF">RHGRI_034452</name>
</gene>
<keyword evidence="2" id="KW-1185">Reference proteome</keyword>
<name>A0AAV6I6P4_9ERIC</name>
<evidence type="ECO:0000313" key="2">
    <source>
        <dbReference type="Proteomes" id="UP000823749"/>
    </source>
</evidence>
<organism evidence="1 2">
    <name type="scientific">Rhododendron griersonianum</name>
    <dbReference type="NCBI Taxonomy" id="479676"/>
    <lineage>
        <taxon>Eukaryota</taxon>
        <taxon>Viridiplantae</taxon>
        <taxon>Streptophyta</taxon>
        <taxon>Embryophyta</taxon>
        <taxon>Tracheophyta</taxon>
        <taxon>Spermatophyta</taxon>
        <taxon>Magnoliopsida</taxon>
        <taxon>eudicotyledons</taxon>
        <taxon>Gunneridae</taxon>
        <taxon>Pentapetalae</taxon>
        <taxon>asterids</taxon>
        <taxon>Ericales</taxon>
        <taxon>Ericaceae</taxon>
        <taxon>Ericoideae</taxon>
        <taxon>Rhodoreae</taxon>
        <taxon>Rhododendron</taxon>
    </lineage>
</organism>
<comment type="caution">
    <text evidence="1">The sequence shown here is derived from an EMBL/GenBank/DDBJ whole genome shotgun (WGS) entry which is preliminary data.</text>
</comment>
<evidence type="ECO:0000313" key="1">
    <source>
        <dbReference type="EMBL" id="KAG5522270.1"/>
    </source>
</evidence>
<accession>A0AAV6I6P4</accession>